<evidence type="ECO:0000256" key="3">
    <source>
        <dbReference type="ARBA" id="ARBA00023163"/>
    </source>
</evidence>
<feature type="domain" description="Response regulatory" evidence="5">
    <location>
        <begin position="1"/>
        <end position="55"/>
    </location>
</feature>
<evidence type="ECO:0000313" key="6">
    <source>
        <dbReference type="EMBL" id="GKT31117.1"/>
    </source>
</evidence>
<evidence type="ECO:0000256" key="4">
    <source>
        <dbReference type="PROSITE-ProRule" id="PRU00169"/>
    </source>
</evidence>
<evidence type="ECO:0000313" key="7">
    <source>
        <dbReference type="Proteomes" id="UP001057375"/>
    </source>
</evidence>
<organism evidence="6 7">
    <name type="scientific">Aduncisulcus paluster</name>
    <dbReference type="NCBI Taxonomy" id="2918883"/>
    <lineage>
        <taxon>Eukaryota</taxon>
        <taxon>Metamonada</taxon>
        <taxon>Carpediemonas-like organisms</taxon>
        <taxon>Aduncisulcus</taxon>
    </lineage>
</organism>
<dbReference type="PROSITE" id="PS50110">
    <property type="entry name" value="RESPONSE_REGULATORY"/>
    <property type="match status" value="1"/>
</dbReference>
<name>A0ABQ5KF06_9EUKA</name>
<dbReference type="InterPro" id="IPR011006">
    <property type="entry name" value="CheY-like_superfamily"/>
</dbReference>
<dbReference type="SUPFAM" id="SSF52172">
    <property type="entry name" value="CheY-like"/>
    <property type="match status" value="1"/>
</dbReference>
<proteinExistence type="predicted"/>
<keyword evidence="2" id="KW-0238">DNA-binding</keyword>
<evidence type="ECO:0000256" key="2">
    <source>
        <dbReference type="ARBA" id="ARBA00023125"/>
    </source>
</evidence>
<dbReference type="EMBL" id="BQXS01009352">
    <property type="protein sequence ID" value="GKT31117.1"/>
    <property type="molecule type" value="Genomic_DNA"/>
</dbReference>
<accession>A0ABQ5KF06</accession>
<evidence type="ECO:0000259" key="5">
    <source>
        <dbReference type="PROSITE" id="PS50110"/>
    </source>
</evidence>
<keyword evidence="3" id="KW-0804">Transcription</keyword>
<dbReference type="PANTHER" id="PTHR43214:SF41">
    <property type="entry name" value="NITRATE_NITRITE RESPONSE REGULATOR PROTEIN NARP"/>
    <property type="match status" value="1"/>
</dbReference>
<comment type="caution">
    <text evidence="4">Lacks conserved residue(s) required for the propagation of feature annotation.</text>
</comment>
<sequence length="96" mass="10833">MELLPDLERLDIAALVYSMHEEAGLIDRAFRCGALGYVSKQEDADVLFEAISTVAAGKRYLSPWVVHCLDQSEKEEKLEESLSDRERQIFTLMGQG</sequence>
<protein>
    <recommendedName>
        <fullName evidence="5">Response regulatory domain-containing protein</fullName>
    </recommendedName>
</protein>
<dbReference type="InterPro" id="IPR001789">
    <property type="entry name" value="Sig_transdc_resp-reg_receiver"/>
</dbReference>
<dbReference type="PANTHER" id="PTHR43214">
    <property type="entry name" value="TWO-COMPONENT RESPONSE REGULATOR"/>
    <property type="match status" value="1"/>
</dbReference>
<feature type="non-terminal residue" evidence="6">
    <location>
        <position position="96"/>
    </location>
</feature>
<gene>
    <name evidence="6" type="ORF">ADUPG1_005757</name>
</gene>
<dbReference type="Proteomes" id="UP001057375">
    <property type="component" value="Unassembled WGS sequence"/>
</dbReference>
<evidence type="ECO:0000256" key="1">
    <source>
        <dbReference type="ARBA" id="ARBA00023015"/>
    </source>
</evidence>
<dbReference type="InterPro" id="IPR039420">
    <property type="entry name" value="WalR-like"/>
</dbReference>
<reference evidence="6" key="1">
    <citation type="submission" date="2022-03" db="EMBL/GenBank/DDBJ databases">
        <title>Draft genome sequence of Aduncisulcus paluster, a free-living microaerophilic Fornicata.</title>
        <authorList>
            <person name="Yuyama I."/>
            <person name="Kume K."/>
            <person name="Tamura T."/>
            <person name="Inagaki Y."/>
            <person name="Hashimoto T."/>
        </authorList>
    </citation>
    <scope>NUCLEOTIDE SEQUENCE</scope>
    <source>
        <strain evidence="6">NY0171</strain>
    </source>
</reference>
<dbReference type="Gene3D" id="3.40.50.2300">
    <property type="match status" value="1"/>
</dbReference>
<keyword evidence="7" id="KW-1185">Reference proteome</keyword>
<comment type="caution">
    <text evidence="6">The sequence shown here is derived from an EMBL/GenBank/DDBJ whole genome shotgun (WGS) entry which is preliminary data.</text>
</comment>
<keyword evidence="1" id="KW-0805">Transcription regulation</keyword>